<feature type="compositionally biased region" description="Pro residues" evidence="1">
    <location>
        <begin position="33"/>
        <end position="43"/>
    </location>
</feature>
<dbReference type="OrthoDB" id="3225452at2759"/>
<evidence type="ECO:0000313" key="3">
    <source>
        <dbReference type="EMBL" id="KAG8223780.1"/>
    </source>
</evidence>
<feature type="compositionally biased region" description="Basic residues" evidence="1">
    <location>
        <begin position="58"/>
        <end position="69"/>
    </location>
</feature>
<evidence type="ECO:0000313" key="4">
    <source>
        <dbReference type="Proteomes" id="UP000792457"/>
    </source>
</evidence>
<protein>
    <submittedName>
        <fullName evidence="3">Uncharacterized protein</fullName>
    </submittedName>
</protein>
<gene>
    <name evidence="3" type="ORF">J437_LFUL001500</name>
</gene>
<proteinExistence type="predicted"/>
<feature type="signal peptide" evidence="2">
    <location>
        <begin position="1"/>
        <end position="23"/>
    </location>
</feature>
<feature type="chain" id="PRO_5035429256" evidence="2">
    <location>
        <begin position="24"/>
        <end position="179"/>
    </location>
</feature>
<feature type="region of interest" description="Disordered" evidence="1">
    <location>
        <begin position="58"/>
        <end position="96"/>
    </location>
</feature>
<feature type="compositionally biased region" description="Pro residues" evidence="1">
    <location>
        <begin position="76"/>
        <end position="89"/>
    </location>
</feature>
<accession>A0A8K0JW48</accession>
<feature type="region of interest" description="Disordered" evidence="1">
    <location>
        <begin position="27"/>
        <end position="46"/>
    </location>
</feature>
<dbReference type="EMBL" id="KZ308173">
    <property type="protein sequence ID" value="KAG8223780.1"/>
    <property type="molecule type" value="Genomic_DNA"/>
</dbReference>
<dbReference type="AlphaFoldDB" id="A0A8K0JW48"/>
<keyword evidence="4" id="KW-1185">Reference proteome</keyword>
<reference evidence="3" key="2">
    <citation type="submission" date="2017-10" db="EMBL/GenBank/DDBJ databases">
        <title>Ladona fulva Genome sequencing and assembly.</title>
        <authorList>
            <person name="Murali S."/>
            <person name="Richards S."/>
            <person name="Bandaranaike D."/>
            <person name="Bellair M."/>
            <person name="Blankenburg K."/>
            <person name="Chao H."/>
            <person name="Dinh H."/>
            <person name="Doddapaneni H."/>
            <person name="Dugan-Rocha S."/>
            <person name="Elkadiri S."/>
            <person name="Gnanaolivu R."/>
            <person name="Hernandez B."/>
            <person name="Skinner E."/>
            <person name="Javaid M."/>
            <person name="Lee S."/>
            <person name="Li M."/>
            <person name="Ming W."/>
            <person name="Munidasa M."/>
            <person name="Muniz J."/>
            <person name="Nguyen L."/>
            <person name="Hughes D."/>
            <person name="Osuji N."/>
            <person name="Pu L.-L."/>
            <person name="Puazo M."/>
            <person name="Qu C."/>
            <person name="Quiroz J."/>
            <person name="Raj R."/>
            <person name="Weissenberger G."/>
            <person name="Xin Y."/>
            <person name="Zou X."/>
            <person name="Han Y."/>
            <person name="Worley K."/>
            <person name="Muzny D."/>
            <person name="Gibbs R."/>
        </authorList>
    </citation>
    <scope>NUCLEOTIDE SEQUENCE</scope>
    <source>
        <strain evidence="3">Sampled in the wild</strain>
    </source>
</reference>
<evidence type="ECO:0000256" key="2">
    <source>
        <dbReference type="SAM" id="SignalP"/>
    </source>
</evidence>
<sequence>MFLHRVVWANILLFDILHRDIQATAPPSVGVGTPPPPPPPPPTSTATALRDLYALHHPHAHHPPHHHPHQFAAASPIPPPALQPHPPHPATQGQHQAAAAAAAAAASAASLSSLVLAAASPHRLLELSRLGLRHYDLASHVLSQQGAVTKLLGKDESVGVNFVDLNTTANLEFEIDLLF</sequence>
<dbReference type="Proteomes" id="UP000792457">
    <property type="component" value="Unassembled WGS sequence"/>
</dbReference>
<name>A0A8K0JW48_LADFU</name>
<evidence type="ECO:0000256" key="1">
    <source>
        <dbReference type="SAM" id="MobiDB-lite"/>
    </source>
</evidence>
<organism evidence="3 4">
    <name type="scientific">Ladona fulva</name>
    <name type="common">Scarce chaser dragonfly</name>
    <name type="synonym">Libellula fulva</name>
    <dbReference type="NCBI Taxonomy" id="123851"/>
    <lineage>
        <taxon>Eukaryota</taxon>
        <taxon>Metazoa</taxon>
        <taxon>Ecdysozoa</taxon>
        <taxon>Arthropoda</taxon>
        <taxon>Hexapoda</taxon>
        <taxon>Insecta</taxon>
        <taxon>Pterygota</taxon>
        <taxon>Palaeoptera</taxon>
        <taxon>Odonata</taxon>
        <taxon>Epiprocta</taxon>
        <taxon>Anisoptera</taxon>
        <taxon>Libelluloidea</taxon>
        <taxon>Libellulidae</taxon>
        <taxon>Ladona</taxon>
    </lineage>
</organism>
<comment type="caution">
    <text evidence="3">The sequence shown here is derived from an EMBL/GenBank/DDBJ whole genome shotgun (WGS) entry which is preliminary data.</text>
</comment>
<reference evidence="3" key="1">
    <citation type="submission" date="2013-04" db="EMBL/GenBank/DDBJ databases">
        <authorList>
            <person name="Qu J."/>
            <person name="Murali S.C."/>
            <person name="Bandaranaike D."/>
            <person name="Bellair M."/>
            <person name="Blankenburg K."/>
            <person name="Chao H."/>
            <person name="Dinh H."/>
            <person name="Doddapaneni H."/>
            <person name="Downs B."/>
            <person name="Dugan-Rocha S."/>
            <person name="Elkadiri S."/>
            <person name="Gnanaolivu R.D."/>
            <person name="Hernandez B."/>
            <person name="Javaid M."/>
            <person name="Jayaseelan J.C."/>
            <person name="Lee S."/>
            <person name="Li M."/>
            <person name="Ming W."/>
            <person name="Munidasa M."/>
            <person name="Muniz J."/>
            <person name="Nguyen L."/>
            <person name="Ongeri F."/>
            <person name="Osuji N."/>
            <person name="Pu L.-L."/>
            <person name="Puazo M."/>
            <person name="Qu C."/>
            <person name="Quiroz J."/>
            <person name="Raj R."/>
            <person name="Weissenberger G."/>
            <person name="Xin Y."/>
            <person name="Zou X."/>
            <person name="Han Y."/>
            <person name="Richards S."/>
            <person name="Worley K."/>
            <person name="Muzny D."/>
            <person name="Gibbs R."/>
        </authorList>
    </citation>
    <scope>NUCLEOTIDE SEQUENCE</scope>
    <source>
        <strain evidence="3">Sampled in the wild</strain>
    </source>
</reference>
<keyword evidence="2" id="KW-0732">Signal</keyword>